<keyword evidence="2" id="KW-1185">Reference proteome</keyword>
<dbReference type="Proteomes" id="UP000018680">
    <property type="component" value="Chromosome"/>
</dbReference>
<gene>
    <name evidence="1" type="ORF">L21SP2_3163</name>
</gene>
<evidence type="ECO:0008006" key="3">
    <source>
        <dbReference type="Google" id="ProtNLM"/>
    </source>
</evidence>
<dbReference type="EMBL" id="CP006939">
    <property type="protein sequence ID" value="AHC16503.1"/>
    <property type="molecule type" value="Genomic_DNA"/>
</dbReference>
<protein>
    <recommendedName>
        <fullName evidence="3">Transposase</fullName>
    </recommendedName>
</protein>
<dbReference type="NCBIfam" id="TIGR01784">
    <property type="entry name" value="T_den_put_tspse"/>
    <property type="match status" value="1"/>
</dbReference>
<dbReference type="KEGG" id="slr:L21SP2_3163"/>
<dbReference type="AlphaFoldDB" id="V5WLN1"/>
<evidence type="ECO:0000313" key="2">
    <source>
        <dbReference type="Proteomes" id="UP000018680"/>
    </source>
</evidence>
<accession>V5WLN1</accession>
<dbReference type="HOGENOM" id="CLU_1926098_0_0_12"/>
<dbReference type="eggNOG" id="COG5464">
    <property type="taxonomic scope" value="Bacteria"/>
</dbReference>
<dbReference type="STRING" id="1307761.L21SP2_3163"/>
<name>V5WLN1_9SPIO</name>
<organism evidence="1 2">
    <name type="scientific">Salinispira pacifica</name>
    <dbReference type="NCBI Taxonomy" id="1307761"/>
    <lineage>
        <taxon>Bacteria</taxon>
        <taxon>Pseudomonadati</taxon>
        <taxon>Spirochaetota</taxon>
        <taxon>Spirochaetia</taxon>
        <taxon>Spirochaetales</taxon>
        <taxon>Spirochaetaceae</taxon>
        <taxon>Salinispira</taxon>
    </lineage>
</organism>
<proteinExistence type="predicted"/>
<dbReference type="InterPro" id="IPR010106">
    <property type="entry name" value="RpnA"/>
</dbReference>
<reference evidence="1 2" key="1">
    <citation type="journal article" date="2015" name="Stand. Genomic Sci.">
        <title>Complete genome sequence and description of Salinispira pacifica gen. nov., sp. nov., a novel spirochaete isolated form a hypersaline microbial mat.</title>
        <authorList>
            <person name="Ben Hania W."/>
            <person name="Joseph M."/>
            <person name="Schumann P."/>
            <person name="Bunk B."/>
            <person name="Fiebig A."/>
            <person name="Sproer C."/>
            <person name="Klenk H.P."/>
            <person name="Fardeau M.L."/>
            <person name="Spring S."/>
        </authorList>
    </citation>
    <scope>NUCLEOTIDE SEQUENCE [LARGE SCALE GENOMIC DNA]</scope>
    <source>
        <strain evidence="1 2">L21-RPul-D2</strain>
    </source>
</reference>
<dbReference type="PANTHER" id="PTHR41317:SF1">
    <property type="entry name" value="PD-(D_E)XK NUCLEASE FAMILY TRANSPOSASE"/>
    <property type="match status" value="1"/>
</dbReference>
<dbReference type="PANTHER" id="PTHR41317">
    <property type="entry name" value="PD-(D_E)XK NUCLEASE FAMILY TRANSPOSASE"/>
    <property type="match status" value="1"/>
</dbReference>
<sequence length="131" mass="15014">MADVFVRYLLGSESNKDILIDFLNAVFSHKGHELVVDLEIRNPFNLTTIQESKESILDIKAKDRNGRWINVEVQVSHEPSYAARSLYYWAKSYTDQLSRATSTRIYPHLSASICWISPSFRNSPTFTAASR</sequence>
<evidence type="ECO:0000313" key="1">
    <source>
        <dbReference type="EMBL" id="AHC16503.1"/>
    </source>
</evidence>
<dbReference type="Pfam" id="PF12784">
    <property type="entry name" value="PDDEXK_2"/>
    <property type="match status" value="1"/>
</dbReference>